<reference evidence="3" key="1">
    <citation type="journal article" date="2017" name="Nat. Ecol. Evol.">
        <title>Genome expansion and lineage-specific genetic innovations in the forest pathogenic fungi Armillaria.</title>
        <authorList>
            <person name="Sipos G."/>
            <person name="Prasanna A.N."/>
            <person name="Walter M.C."/>
            <person name="O'Connor E."/>
            <person name="Balint B."/>
            <person name="Krizsan K."/>
            <person name="Kiss B."/>
            <person name="Hess J."/>
            <person name="Varga T."/>
            <person name="Slot J."/>
            <person name="Riley R."/>
            <person name="Boka B."/>
            <person name="Rigling D."/>
            <person name="Barry K."/>
            <person name="Lee J."/>
            <person name="Mihaltcheva S."/>
            <person name="LaButti K."/>
            <person name="Lipzen A."/>
            <person name="Waldron R."/>
            <person name="Moloney N.M."/>
            <person name="Sperisen C."/>
            <person name="Kredics L."/>
            <person name="Vagvoelgyi C."/>
            <person name="Patrignani A."/>
            <person name="Fitzpatrick D."/>
            <person name="Nagy I."/>
            <person name="Doyle S."/>
            <person name="Anderson J.B."/>
            <person name="Grigoriev I.V."/>
            <person name="Gueldener U."/>
            <person name="Muensterkoetter M."/>
            <person name="Nagy L.G."/>
        </authorList>
    </citation>
    <scope>NUCLEOTIDE SEQUENCE [LARGE SCALE GENOMIC DNA]</scope>
    <source>
        <strain evidence="3">Ar21-2</strain>
    </source>
</reference>
<evidence type="ECO:0000313" key="2">
    <source>
        <dbReference type="EMBL" id="PBK95995.1"/>
    </source>
</evidence>
<keyword evidence="3" id="KW-1185">Reference proteome</keyword>
<sequence>MIALCRSKCYIVQLKEENKEIESAGTQHGMKGHVIVYPQWPSHVASCFLPSIEEITSPICMLFVGSQKPSDAWLQEHAKPLAINGGRVRRALMWLKYNNPLYYNIELNEGVLHQLEEDPILPFSIQHVLPTETGESLTSRYDAPHFSTWMPMEENLESLFEKVMIADVDPSASLNTLRAAAVRHIKKRGGSYIKITHDPEPIKEFYNPELFPMMYPTLFLYGVGGMEDRSRQRPLSLKSHVKH</sequence>
<protein>
    <recommendedName>
        <fullName evidence="1">DUF6570 domain-containing protein</fullName>
    </recommendedName>
</protein>
<dbReference type="AlphaFoldDB" id="A0A2H3DLA3"/>
<dbReference type="Proteomes" id="UP000217790">
    <property type="component" value="Unassembled WGS sequence"/>
</dbReference>
<proteinExistence type="predicted"/>
<feature type="domain" description="DUF6570" evidence="1">
    <location>
        <begin position="1"/>
        <end position="112"/>
    </location>
</feature>
<dbReference type="InParanoid" id="A0A2H3DLA3"/>
<name>A0A2H3DLA3_ARMGA</name>
<dbReference type="EMBL" id="KZ293651">
    <property type="protein sequence ID" value="PBK95995.1"/>
    <property type="molecule type" value="Genomic_DNA"/>
</dbReference>
<dbReference type="InterPro" id="IPR046700">
    <property type="entry name" value="DUF6570"/>
</dbReference>
<dbReference type="STRING" id="47427.A0A2H3DLA3"/>
<dbReference type="Pfam" id="PF20209">
    <property type="entry name" value="DUF6570"/>
    <property type="match status" value="1"/>
</dbReference>
<accession>A0A2H3DLA3</accession>
<dbReference type="OrthoDB" id="3235800at2759"/>
<evidence type="ECO:0000313" key="3">
    <source>
        <dbReference type="Proteomes" id="UP000217790"/>
    </source>
</evidence>
<organism evidence="2 3">
    <name type="scientific">Armillaria gallica</name>
    <name type="common">Bulbous honey fungus</name>
    <name type="synonym">Armillaria bulbosa</name>
    <dbReference type="NCBI Taxonomy" id="47427"/>
    <lineage>
        <taxon>Eukaryota</taxon>
        <taxon>Fungi</taxon>
        <taxon>Dikarya</taxon>
        <taxon>Basidiomycota</taxon>
        <taxon>Agaricomycotina</taxon>
        <taxon>Agaricomycetes</taxon>
        <taxon>Agaricomycetidae</taxon>
        <taxon>Agaricales</taxon>
        <taxon>Marasmiineae</taxon>
        <taxon>Physalacriaceae</taxon>
        <taxon>Armillaria</taxon>
    </lineage>
</organism>
<gene>
    <name evidence="2" type="ORF">ARMGADRAFT_868709</name>
</gene>
<feature type="non-terminal residue" evidence="2">
    <location>
        <position position="243"/>
    </location>
</feature>
<evidence type="ECO:0000259" key="1">
    <source>
        <dbReference type="Pfam" id="PF20209"/>
    </source>
</evidence>